<accession>A0A7S4MY85</accession>
<evidence type="ECO:0000256" key="1">
    <source>
        <dbReference type="SAM" id="Phobius"/>
    </source>
</evidence>
<dbReference type="AlphaFoldDB" id="A0A7S4MY85"/>
<keyword evidence="1" id="KW-0812">Transmembrane</keyword>
<dbReference type="EMBL" id="HBKO01033373">
    <property type="protein sequence ID" value="CAE2253605.1"/>
    <property type="molecule type" value="Transcribed_RNA"/>
</dbReference>
<gene>
    <name evidence="2" type="ORF">CPOL0286_LOCUS15146</name>
</gene>
<reference evidence="2" key="1">
    <citation type="submission" date="2021-01" db="EMBL/GenBank/DDBJ databases">
        <authorList>
            <person name="Corre E."/>
            <person name="Pelletier E."/>
            <person name="Niang G."/>
            <person name="Scheremetjew M."/>
            <person name="Finn R."/>
            <person name="Kale V."/>
            <person name="Holt S."/>
            <person name="Cochrane G."/>
            <person name="Meng A."/>
            <person name="Brown T."/>
            <person name="Cohen L."/>
        </authorList>
    </citation>
    <scope>NUCLEOTIDE SEQUENCE</scope>
    <source>
        <strain evidence="2">UIO037</strain>
    </source>
</reference>
<sequence length="236" mass="25994">MRSKLLTVSACLALIQLRGSLVYTRTGDYRVLSNMLCLWLLPFTAAFTVILAARRFSGRTARMRSHSGSLMDRLECARFLDIVEQARDSFQATAGVASAGDDTVIEDDRSVATSVIGWSEATSDDFPTESLSQAEVAAMAAKAPGVPSVVIEGMARRQQIDGSHRRMIQHHSGHIWSLMRLLFIGNRDAASFLSHIPLDVVQHLSLVLLRAMLARMKPTTANSPIAPWTRRASMLR</sequence>
<organism evidence="2">
    <name type="scientific">Prymnesium polylepis</name>
    <dbReference type="NCBI Taxonomy" id="72548"/>
    <lineage>
        <taxon>Eukaryota</taxon>
        <taxon>Haptista</taxon>
        <taxon>Haptophyta</taxon>
        <taxon>Prymnesiophyceae</taxon>
        <taxon>Prymnesiales</taxon>
        <taxon>Prymnesiaceae</taxon>
        <taxon>Prymnesium</taxon>
    </lineage>
</organism>
<evidence type="ECO:0000313" key="2">
    <source>
        <dbReference type="EMBL" id="CAE2253605.1"/>
    </source>
</evidence>
<keyword evidence="1" id="KW-1133">Transmembrane helix</keyword>
<keyword evidence="1" id="KW-0472">Membrane</keyword>
<protein>
    <submittedName>
        <fullName evidence="2">Uncharacterized protein</fullName>
    </submittedName>
</protein>
<proteinExistence type="predicted"/>
<name>A0A7S4MY85_9EUKA</name>
<feature type="transmembrane region" description="Helical" evidence="1">
    <location>
        <begin position="29"/>
        <end position="53"/>
    </location>
</feature>